<dbReference type="Pfam" id="PF00078">
    <property type="entry name" value="RVT_1"/>
    <property type="match status" value="1"/>
</dbReference>
<dbReference type="Pfam" id="PF13650">
    <property type="entry name" value="Asp_protease_2"/>
    <property type="match status" value="1"/>
</dbReference>
<feature type="region of interest" description="Disordered" evidence="2">
    <location>
        <begin position="872"/>
        <end position="898"/>
    </location>
</feature>
<dbReference type="PROSITE" id="PS50994">
    <property type="entry name" value="INTEGRASE"/>
    <property type="match status" value="1"/>
</dbReference>
<accession>A0A0V0TBW7</accession>
<dbReference type="Gene3D" id="2.40.70.10">
    <property type="entry name" value="Acid Proteases"/>
    <property type="match status" value="1"/>
</dbReference>
<dbReference type="PANTHER" id="PTHR37984">
    <property type="entry name" value="PROTEIN CBG26694"/>
    <property type="match status" value="1"/>
</dbReference>
<dbReference type="Gene3D" id="3.30.420.10">
    <property type="entry name" value="Ribonuclease H-like superfamily/Ribonuclease H"/>
    <property type="match status" value="2"/>
</dbReference>
<dbReference type="GO" id="GO:0004519">
    <property type="term" value="F:endonuclease activity"/>
    <property type="evidence" value="ECO:0007669"/>
    <property type="project" value="UniProtKB-KW"/>
</dbReference>
<dbReference type="GO" id="GO:0015074">
    <property type="term" value="P:DNA integration"/>
    <property type="evidence" value="ECO:0007669"/>
    <property type="project" value="InterPro"/>
</dbReference>
<dbReference type="Gene3D" id="3.30.70.270">
    <property type="match status" value="1"/>
</dbReference>
<dbReference type="InterPro" id="IPR001878">
    <property type="entry name" value="Znf_CCHC"/>
</dbReference>
<dbReference type="CDD" id="cd00303">
    <property type="entry name" value="retropepsin_like"/>
    <property type="match status" value="1"/>
</dbReference>
<name>A0A0V0TBW7_9BILA</name>
<dbReference type="SUPFAM" id="SSF56672">
    <property type="entry name" value="DNA/RNA polymerases"/>
    <property type="match status" value="1"/>
</dbReference>
<evidence type="ECO:0000313" key="5">
    <source>
        <dbReference type="EMBL" id="KRX36484.1"/>
    </source>
</evidence>
<dbReference type="InterPro" id="IPR050951">
    <property type="entry name" value="Retrovirus_Pol_polyprotein"/>
</dbReference>
<sequence length="1167" mass="131669">MYGNEGTVVRSFEFTVCILVNFVSPRIYSSIAGSCTYEDAIQSLKSIFEKTVNEIYARHLLAIGEQLQGESLDEFLRALNALAVACDCKAVTAVQYQEELVSDAFVRGVRSQTIRQRLLESRSVDLASIYELASVLDAALRSSENYNESHSLPETVAAAANDENNDRLSESPGVVTAARNPRCFFCGRSKHPRFQCPAREATCNKCGKKGHFAKVCRSSVSSSTSASLSTITSATLASVDSIFPHSLAKAVFKILLCGKEINCLIDSGSSESFIHPEVIKRLGLKTIPSSEPISMASSALSIKALGCITVELKVQDRLYKSFRLRVLPHLCADVILGQDFHRMHENVTLNYGGSQPPLIICGLATLRVDPPRLSAHLTPDCRPIATTSRKFSAEDTNFIRNEVWALLEDGVIEPSISPWRAQVRGVLKDERRKKRLVVDYSATINSPIDLKSAYHQIPIPNDEKLYTAFEADESLYQFTRIPFGVTNGVACFQRVINSFIEKEKLKGVVAYLDDNNSYLQPRDGTLPSTPTNVRSRLRNCASLGMKKKMEIYDLTLSAYSRCETLYHLMRKLSGEYSKSVSFMLSKRNVSKIKNDKIMRWKIELSYYDFDIIHRPGKDNVTPDALSRTFCSMASHDHCRHLQQLHDKLCHPGITRLYHIVRSKNLPYSIQEVRQVVTDCRTCAEMKPRFYQPETATLIKATQPFERLNIDFKGPLPGHQNQRYMFIVVEEYSRFPFAFPCADVSAASAEKYLVELFSLFGVPSYVHSDRGRTTPYNPQGNAQAERYTGIVWKTILLALKSQGLPTEQWPAVLPDALHAVRSLLFTSTNATPHERFLAFSPRSTSGRSIPAWLLDMNPTYAYVRFPDGRESSVSTRHLAPAGSSDAEEAQQELHYTPRAGSQTECSKTINWKILNRTCEEVGSHEKTNLMTEIQHRCVENVEIEKTEAMVAEMDRIFCLAEDLEWSHEELLNKDDLATKVEEWNAFHYAVVDTRATFHVYKEKIMKSSKTETAERKAAGEEGKEPCNLRIPKWQLTPFDGDIMQFGAFWDQFQASVHSRTDLNDIEKFICLRSNLKGPALDVISGFSITATNYPEHHIIQLTEITKMTESSPTGLRKLYDKLMLHFRALRAMGKDPINGQLTTAEIFLAFTQRAMPSELNKKWEEFIE</sequence>
<dbReference type="SUPFAM" id="SSF53098">
    <property type="entry name" value="Ribonuclease H-like"/>
    <property type="match status" value="1"/>
</dbReference>
<dbReference type="PANTHER" id="PTHR37984:SF9">
    <property type="entry name" value="INTEGRASE CATALYTIC DOMAIN-CONTAINING PROTEIN"/>
    <property type="match status" value="1"/>
</dbReference>
<dbReference type="InterPro" id="IPR036875">
    <property type="entry name" value="Znf_CCHC_sf"/>
</dbReference>
<dbReference type="InterPro" id="IPR043128">
    <property type="entry name" value="Rev_trsase/Diguanyl_cyclase"/>
</dbReference>
<evidence type="ECO:0000259" key="4">
    <source>
        <dbReference type="PROSITE" id="PS50994"/>
    </source>
</evidence>
<dbReference type="SUPFAM" id="SSF57756">
    <property type="entry name" value="Retrovirus zinc finger-like domains"/>
    <property type="match status" value="1"/>
</dbReference>
<gene>
    <name evidence="5" type="primary">pol</name>
    <name evidence="5" type="ORF">T05_5683</name>
</gene>
<dbReference type="InterPro" id="IPR005312">
    <property type="entry name" value="DUF1759"/>
</dbReference>
<comment type="caution">
    <text evidence="5">The sequence shown here is derived from an EMBL/GenBank/DDBJ whole genome shotgun (WGS) entry which is preliminary data.</text>
</comment>
<keyword evidence="1" id="KW-0862">Zinc</keyword>
<dbReference type="Gene3D" id="3.10.10.10">
    <property type="entry name" value="HIV Type 1 Reverse Transcriptase, subunit A, domain 1"/>
    <property type="match status" value="2"/>
</dbReference>
<dbReference type="PROSITE" id="PS50158">
    <property type="entry name" value="ZF_CCHC"/>
    <property type="match status" value="1"/>
</dbReference>
<evidence type="ECO:0000256" key="1">
    <source>
        <dbReference type="PROSITE-ProRule" id="PRU00047"/>
    </source>
</evidence>
<dbReference type="InterPro" id="IPR000477">
    <property type="entry name" value="RT_dom"/>
</dbReference>
<dbReference type="InterPro" id="IPR043502">
    <property type="entry name" value="DNA/RNA_pol_sf"/>
</dbReference>
<dbReference type="OrthoDB" id="5919279at2759"/>
<dbReference type="Proteomes" id="UP000055048">
    <property type="component" value="Unassembled WGS sequence"/>
</dbReference>
<dbReference type="GO" id="GO:0016779">
    <property type="term" value="F:nucleotidyltransferase activity"/>
    <property type="evidence" value="ECO:0007669"/>
    <property type="project" value="UniProtKB-KW"/>
</dbReference>
<dbReference type="GO" id="GO:0042575">
    <property type="term" value="C:DNA polymerase complex"/>
    <property type="evidence" value="ECO:0007669"/>
    <property type="project" value="UniProtKB-ARBA"/>
</dbReference>
<dbReference type="InterPro" id="IPR012337">
    <property type="entry name" value="RNaseH-like_sf"/>
</dbReference>
<dbReference type="CDD" id="cd01647">
    <property type="entry name" value="RT_LTR"/>
    <property type="match status" value="1"/>
</dbReference>
<dbReference type="GO" id="GO:0003676">
    <property type="term" value="F:nucleic acid binding"/>
    <property type="evidence" value="ECO:0007669"/>
    <property type="project" value="InterPro"/>
</dbReference>
<dbReference type="InterPro" id="IPR036397">
    <property type="entry name" value="RNaseH_sf"/>
</dbReference>
<dbReference type="Gene3D" id="4.10.60.10">
    <property type="entry name" value="Zinc finger, CCHC-type"/>
    <property type="match status" value="1"/>
</dbReference>
<proteinExistence type="predicted"/>
<dbReference type="Pfam" id="PF03564">
    <property type="entry name" value="DUF1759"/>
    <property type="match status" value="1"/>
</dbReference>
<dbReference type="STRING" id="144512.A0A0V0TBW7"/>
<evidence type="ECO:0000256" key="2">
    <source>
        <dbReference type="SAM" id="MobiDB-lite"/>
    </source>
</evidence>
<dbReference type="GO" id="GO:0008270">
    <property type="term" value="F:zinc ion binding"/>
    <property type="evidence" value="ECO:0007669"/>
    <property type="project" value="UniProtKB-KW"/>
</dbReference>
<feature type="domain" description="CCHC-type" evidence="3">
    <location>
        <begin position="203"/>
        <end position="218"/>
    </location>
</feature>
<dbReference type="EMBL" id="JYDJ01000361">
    <property type="protein sequence ID" value="KRX36484.1"/>
    <property type="molecule type" value="Genomic_DNA"/>
</dbReference>
<evidence type="ECO:0000259" key="3">
    <source>
        <dbReference type="PROSITE" id="PS50158"/>
    </source>
</evidence>
<dbReference type="InterPro" id="IPR021109">
    <property type="entry name" value="Peptidase_aspartic_dom_sf"/>
</dbReference>
<dbReference type="GO" id="GO:0019899">
    <property type="term" value="F:enzyme binding"/>
    <property type="evidence" value="ECO:0007669"/>
    <property type="project" value="UniProtKB-ARBA"/>
</dbReference>
<keyword evidence="1" id="KW-0479">Metal-binding</keyword>
<reference evidence="5 6" key="1">
    <citation type="submission" date="2015-01" db="EMBL/GenBank/DDBJ databases">
        <title>Evolution of Trichinella species and genotypes.</title>
        <authorList>
            <person name="Korhonen P.K."/>
            <person name="Edoardo P."/>
            <person name="Giuseppe L.R."/>
            <person name="Gasser R.B."/>
        </authorList>
    </citation>
    <scope>NUCLEOTIDE SEQUENCE [LARGE SCALE GENOMIC DNA]</scope>
    <source>
        <strain evidence="5">ISS417</strain>
    </source>
</reference>
<dbReference type="AlphaFoldDB" id="A0A0V0TBW7"/>
<protein>
    <submittedName>
        <fullName evidence="5">Retrovirus-related Pol polyprotein from transposon gypsy</fullName>
    </submittedName>
</protein>
<keyword evidence="6" id="KW-1185">Reference proteome</keyword>
<feature type="domain" description="Integrase catalytic" evidence="4">
    <location>
        <begin position="699"/>
        <end position="865"/>
    </location>
</feature>
<dbReference type="SUPFAM" id="SSF50630">
    <property type="entry name" value="Acid proteases"/>
    <property type="match status" value="1"/>
</dbReference>
<dbReference type="SMART" id="SM00343">
    <property type="entry name" value="ZnF_C2HC"/>
    <property type="match status" value="2"/>
</dbReference>
<dbReference type="InterPro" id="IPR001584">
    <property type="entry name" value="Integrase_cat-core"/>
</dbReference>
<organism evidence="5 6">
    <name type="scientific">Trichinella murrelli</name>
    <dbReference type="NCBI Taxonomy" id="144512"/>
    <lineage>
        <taxon>Eukaryota</taxon>
        <taxon>Metazoa</taxon>
        <taxon>Ecdysozoa</taxon>
        <taxon>Nematoda</taxon>
        <taxon>Enoplea</taxon>
        <taxon>Dorylaimia</taxon>
        <taxon>Trichinellida</taxon>
        <taxon>Trichinellidae</taxon>
        <taxon>Trichinella</taxon>
    </lineage>
</organism>
<evidence type="ECO:0000313" key="6">
    <source>
        <dbReference type="Proteomes" id="UP000055048"/>
    </source>
</evidence>
<keyword evidence="1" id="KW-0863">Zinc-finger</keyword>